<dbReference type="Pfam" id="PF00501">
    <property type="entry name" value="AMP-binding"/>
    <property type="match status" value="1"/>
</dbReference>
<protein>
    <submittedName>
        <fullName evidence="5">Long-chain-fatty-acid--CoA ligase</fullName>
        <ecNumber evidence="5">6.2.1.3</ecNumber>
    </submittedName>
</protein>
<evidence type="ECO:0000313" key="5">
    <source>
        <dbReference type="EMBL" id="UGS35836.1"/>
    </source>
</evidence>
<dbReference type="InterPro" id="IPR042099">
    <property type="entry name" value="ANL_N_sf"/>
</dbReference>
<gene>
    <name evidence="5" type="primary">lcfB_6</name>
    <name evidence="5" type="ORF">DSM104329_02233</name>
</gene>
<dbReference type="GO" id="GO:0004467">
    <property type="term" value="F:long-chain fatty acid-CoA ligase activity"/>
    <property type="evidence" value="ECO:0007669"/>
    <property type="project" value="UniProtKB-EC"/>
</dbReference>
<dbReference type="Gene3D" id="3.30.300.30">
    <property type="match status" value="1"/>
</dbReference>
<keyword evidence="2 5" id="KW-0436">Ligase</keyword>
<dbReference type="SUPFAM" id="SSF56801">
    <property type="entry name" value="Acetyl-CoA synthetase-like"/>
    <property type="match status" value="1"/>
</dbReference>
<evidence type="ECO:0000256" key="2">
    <source>
        <dbReference type="ARBA" id="ARBA00022598"/>
    </source>
</evidence>
<dbReference type="EC" id="6.2.1.3" evidence="5"/>
<evidence type="ECO:0000313" key="6">
    <source>
        <dbReference type="Proteomes" id="UP001162834"/>
    </source>
</evidence>
<dbReference type="FunFam" id="3.30.300.30:FF:000008">
    <property type="entry name" value="2,3-dihydroxybenzoate-AMP ligase"/>
    <property type="match status" value="1"/>
</dbReference>
<feature type="domain" description="AMP-binding enzyme C-terminal" evidence="4">
    <location>
        <begin position="455"/>
        <end position="528"/>
    </location>
</feature>
<sequence length="539" mass="58349">MNVLDSASRKLQTAKTLIEAGVFRPARPDRLLRTGLALRRWGPTAAAGYTTSAIRYPDEPAIVDDLGSLTFAEVHRRTNGLAHALADRGLGEGDNVAILCRNHRGIIDVTVACSKLGAHALYLNTMFSGPQITEVCEREKPKAIVFDEEFTELVSEAGRRRRRFIAWTEAQSEGRHADELLEDLIAGGDASDVVPPARKGRITILTSGTTGSPKGANRKQPESLEPVAALLDRIPYRAREHTHVAAPIFHSWGYANWMLAISLSSTVVLRRRFTPESCLSATAQFACSGLVVVPVMLQRMLELPAEIIDRYDTRALRVIAASGSALPGELATKVMDRFGDVLYNLYGSTEVAWATIATPADLRAAPGTAGRPPRGTVVKLLDEDGGEVGPGETGRIFVGNEMAMEGYTGGGHKQNIGGLLSSGDVGHFDEGGRLFIDGRDDEMIVSGGENVFPREVEDCLAAHDAVEEVAVIGVQDEDFGHRLKAFVVARSEVGEDTLKRHVKSNLAGYKVPREIVFMDELPRNATGKVLKRDLADEPA</sequence>
<dbReference type="Gene3D" id="3.40.50.12780">
    <property type="entry name" value="N-terminal domain of ligase-like"/>
    <property type="match status" value="1"/>
</dbReference>
<dbReference type="GO" id="GO:0031956">
    <property type="term" value="F:medium-chain fatty acid-CoA ligase activity"/>
    <property type="evidence" value="ECO:0007669"/>
    <property type="project" value="TreeGrafter"/>
</dbReference>
<dbReference type="InterPro" id="IPR025110">
    <property type="entry name" value="AMP-bd_C"/>
</dbReference>
<proteinExistence type="inferred from homology"/>
<organism evidence="5 6">
    <name type="scientific">Capillimicrobium parvum</name>
    <dbReference type="NCBI Taxonomy" id="2884022"/>
    <lineage>
        <taxon>Bacteria</taxon>
        <taxon>Bacillati</taxon>
        <taxon>Actinomycetota</taxon>
        <taxon>Thermoleophilia</taxon>
        <taxon>Solirubrobacterales</taxon>
        <taxon>Capillimicrobiaceae</taxon>
        <taxon>Capillimicrobium</taxon>
    </lineage>
</organism>
<dbReference type="PANTHER" id="PTHR43201">
    <property type="entry name" value="ACYL-COA SYNTHETASE"/>
    <property type="match status" value="1"/>
</dbReference>
<reference evidence="5" key="1">
    <citation type="journal article" date="2022" name="Int. J. Syst. Evol. Microbiol.">
        <title>Pseudomonas aegrilactucae sp. nov. and Pseudomonas morbosilactucae sp. nov., pathogens causing bacterial rot of lettuce in Japan.</title>
        <authorList>
            <person name="Sawada H."/>
            <person name="Fujikawa T."/>
            <person name="Satou M."/>
        </authorList>
    </citation>
    <scope>NUCLEOTIDE SEQUENCE</scope>
    <source>
        <strain evidence="5">0166_1</strain>
    </source>
</reference>
<dbReference type="Proteomes" id="UP001162834">
    <property type="component" value="Chromosome"/>
</dbReference>
<dbReference type="RefSeq" id="WP_259315518.1">
    <property type="nucleotide sequence ID" value="NZ_CP087164.1"/>
</dbReference>
<dbReference type="EMBL" id="CP087164">
    <property type="protein sequence ID" value="UGS35836.1"/>
    <property type="molecule type" value="Genomic_DNA"/>
</dbReference>
<feature type="domain" description="AMP-dependent synthetase/ligase" evidence="3">
    <location>
        <begin position="52"/>
        <end position="407"/>
    </location>
</feature>
<evidence type="ECO:0000259" key="3">
    <source>
        <dbReference type="Pfam" id="PF00501"/>
    </source>
</evidence>
<evidence type="ECO:0000256" key="1">
    <source>
        <dbReference type="ARBA" id="ARBA00006432"/>
    </source>
</evidence>
<evidence type="ECO:0000259" key="4">
    <source>
        <dbReference type="Pfam" id="PF13193"/>
    </source>
</evidence>
<dbReference type="Pfam" id="PF13193">
    <property type="entry name" value="AMP-binding_C"/>
    <property type="match status" value="1"/>
</dbReference>
<dbReference type="InterPro" id="IPR000873">
    <property type="entry name" value="AMP-dep_synth/lig_dom"/>
</dbReference>
<name>A0A9E7BZZ8_9ACTN</name>
<dbReference type="InterPro" id="IPR045851">
    <property type="entry name" value="AMP-bd_C_sf"/>
</dbReference>
<accession>A0A9E7BZZ8</accession>
<dbReference type="KEGG" id="sbae:DSM104329_02233"/>
<dbReference type="AlphaFoldDB" id="A0A9E7BZZ8"/>
<dbReference type="PANTHER" id="PTHR43201:SF5">
    <property type="entry name" value="MEDIUM-CHAIN ACYL-COA LIGASE ACSF2, MITOCHONDRIAL"/>
    <property type="match status" value="1"/>
</dbReference>
<dbReference type="CDD" id="cd04433">
    <property type="entry name" value="AFD_class_I"/>
    <property type="match status" value="1"/>
</dbReference>
<keyword evidence="6" id="KW-1185">Reference proteome</keyword>
<comment type="similarity">
    <text evidence="1">Belongs to the ATP-dependent AMP-binding enzyme family.</text>
</comment>